<evidence type="ECO:0000256" key="1">
    <source>
        <dbReference type="ARBA" id="ARBA00022553"/>
    </source>
</evidence>
<dbReference type="PRINTS" id="PR00038">
    <property type="entry name" value="HTHLUXR"/>
</dbReference>
<evidence type="ECO:0000313" key="9">
    <source>
        <dbReference type="Proteomes" id="UP000184512"/>
    </source>
</evidence>
<evidence type="ECO:0000256" key="2">
    <source>
        <dbReference type="ARBA" id="ARBA00023015"/>
    </source>
</evidence>
<dbReference type="PANTHER" id="PTHR43214:SF24">
    <property type="entry name" value="TRANSCRIPTIONAL REGULATORY PROTEIN NARL-RELATED"/>
    <property type="match status" value="1"/>
</dbReference>
<evidence type="ECO:0000256" key="4">
    <source>
        <dbReference type="ARBA" id="ARBA00023163"/>
    </source>
</evidence>
<dbReference type="Pfam" id="PF00072">
    <property type="entry name" value="Response_reg"/>
    <property type="match status" value="1"/>
</dbReference>
<evidence type="ECO:0000256" key="5">
    <source>
        <dbReference type="PROSITE-ProRule" id="PRU00169"/>
    </source>
</evidence>
<dbReference type="SUPFAM" id="SSF52172">
    <property type="entry name" value="CheY-like"/>
    <property type="match status" value="1"/>
</dbReference>
<dbReference type="SMART" id="SM00421">
    <property type="entry name" value="HTH_LUXR"/>
    <property type="match status" value="1"/>
</dbReference>
<dbReference type="InterPro" id="IPR016032">
    <property type="entry name" value="Sig_transdc_resp-reg_C-effctor"/>
</dbReference>
<keyword evidence="4" id="KW-0804">Transcription</keyword>
<dbReference type="AlphaFoldDB" id="A0A1M6G2C6"/>
<dbReference type="InterPro" id="IPR001789">
    <property type="entry name" value="Sig_transdc_resp-reg_receiver"/>
</dbReference>
<dbReference type="GO" id="GO:0006355">
    <property type="term" value="P:regulation of DNA-templated transcription"/>
    <property type="evidence" value="ECO:0007669"/>
    <property type="project" value="InterPro"/>
</dbReference>
<dbReference type="InterPro" id="IPR000792">
    <property type="entry name" value="Tscrpt_reg_LuxR_C"/>
</dbReference>
<gene>
    <name evidence="8" type="ORF">SAMN02745244_01587</name>
</gene>
<dbReference type="EMBL" id="FQZG01000024">
    <property type="protein sequence ID" value="SHJ04115.1"/>
    <property type="molecule type" value="Genomic_DNA"/>
</dbReference>
<feature type="domain" description="Response regulatory" evidence="7">
    <location>
        <begin position="4"/>
        <end position="122"/>
    </location>
</feature>
<dbReference type="PROSITE" id="PS50043">
    <property type="entry name" value="HTH_LUXR_2"/>
    <property type="match status" value="1"/>
</dbReference>
<keyword evidence="1 5" id="KW-0597">Phosphoprotein</keyword>
<sequence>MTIKVAIVDDQDMIRVGLRTILEAQPGLEVVAEAGDGLSAVRLIDTGEIDVILMDIRMPGIDGVEAIRRIRAAHGSEAPRIIILTTFDQDEYVLSGLRAGANGFLSKGVSPTDLADAIRDVVAGGGALSAAATATLIGSFTDQLIVPTDPKMVDLFGQLTAREREIVEAIVAGGGYNEIAKELFLSPHTVKTHANRAMTKVGAHDRAQLVSYAYRAGFGTR</sequence>
<dbReference type="Pfam" id="PF00196">
    <property type="entry name" value="GerE"/>
    <property type="match status" value="1"/>
</dbReference>
<dbReference type="GO" id="GO:0000160">
    <property type="term" value="P:phosphorelay signal transduction system"/>
    <property type="evidence" value="ECO:0007669"/>
    <property type="project" value="InterPro"/>
</dbReference>
<evidence type="ECO:0000259" key="6">
    <source>
        <dbReference type="PROSITE" id="PS50043"/>
    </source>
</evidence>
<keyword evidence="9" id="KW-1185">Reference proteome</keyword>
<dbReference type="RefSeq" id="WP_073186982.1">
    <property type="nucleotide sequence ID" value="NZ_FQZG01000024.1"/>
</dbReference>
<keyword evidence="2" id="KW-0805">Transcription regulation</keyword>
<dbReference type="STRING" id="1123357.SAMN02745244_01587"/>
<dbReference type="PROSITE" id="PS00622">
    <property type="entry name" value="HTH_LUXR_1"/>
    <property type="match status" value="1"/>
</dbReference>
<feature type="domain" description="HTH luxR-type" evidence="6">
    <location>
        <begin position="152"/>
        <end position="217"/>
    </location>
</feature>
<protein>
    <submittedName>
        <fullName evidence="8">Two component transcriptional regulator, LuxR family</fullName>
    </submittedName>
</protein>
<organism evidence="8 9">
    <name type="scientific">Tessaracoccus bendigoensis DSM 12906</name>
    <dbReference type="NCBI Taxonomy" id="1123357"/>
    <lineage>
        <taxon>Bacteria</taxon>
        <taxon>Bacillati</taxon>
        <taxon>Actinomycetota</taxon>
        <taxon>Actinomycetes</taxon>
        <taxon>Propionibacteriales</taxon>
        <taxon>Propionibacteriaceae</taxon>
        <taxon>Tessaracoccus</taxon>
    </lineage>
</organism>
<proteinExistence type="predicted"/>
<accession>A0A1M6G2C6</accession>
<dbReference type="PANTHER" id="PTHR43214">
    <property type="entry name" value="TWO-COMPONENT RESPONSE REGULATOR"/>
    <property type="match status" value="1"/>
</dbReference>
<name>A0A1M6G2C6_9ACTN</name>
<dbReference type="InterPro" id="IPR058245">
    <property type="entry name" value="NreC/VraR/RcsB-like_REC"/>
</dbReference>
<evidence type="ECO:0000256" key="3">
    <source>
        <dbReference type="ARBA" id="ARBA00023125"/>
    </source>
</evidence>
<dbReference type="PROSITE" id="PS50110">
    <property type="entry name" value="RESPONSE_REGULATORY"/>
    <property type="match status" value="1"/>
</dbReference>
<dbReference type="GO" id="GO:0003677">
    <property type="term" value="F:DNA binding"/>
    <property type="evidence" value="ECO:0007669"/>
    <property type="project" value="UniProtKB-KW"/>
</dbReference>
<dbReference type="OrthoDB" id="9808843at2"/>
<reference evidence="8 9" key="1">
    <citation type="submission" date="2016-11" db="EMBL/GenBank/DDBJ databases">
        <authorList>
            <person name="Jaros S."/>
            <person name="Januszkiewicz K."/>
            <person name="Wedrychowicz H."/>
        </authorList>
    </citation>
    <scope>NUCLEOTIDE SEQUENCE [LARGE SCALE GENOMIC DNA]</scope>
    <source>
        <strain evidence="8 9">DSM 12906</strain>
    </source>
</reference>
<feature type="modified residue" description="4-aspartylphosphate" evidence="5">
    <location>
        <position position="55"/>
    </location>
</feature>
<dbReference type="SUPFAM" id="SSF46894">
    <property type="entry name" value="C-terminal effector domain of the bipartite response regulators"/>
    <property type="match status" value="1"/>
</dbReference>
<evidence type="ECO:0000313" key="8">
    <source>
        <dbReference type="EMBL" id="SHJ04115.1"/>
    </source>
</evidence>
<dbReference type="InterPro" id="IPR039420">
    <property type="entry name" value="WalR-like"/>
</dbReference>
<dbReference type="CDD" id="cd17535">
    <property type="entry name" value="REC_NarL-like"/>
    <property type="match status" value="1"/>
</dbReference>
<dbReference type="Gene3D" id="3.40.50.2300">
    <property type="match status" value="1"/>
</dbReference>
<evidence type="ECO:0000259" key="7">
    <source>
        <dbReference type="PROSITE" id="PS50110"/>
    </source>
</evidence>
<dbReference type="InterPro" id="IPR011006">
    <property type="entry name" value="CheY-like_superfamily"/>
</dbReference>
<keyword evidence="3" id="KW-0238">DNA-binding</keyword>
<dbReference type="SMART" id="SM00448">
    <property type="entry name" value="REC"/>
    <property type="match status" value="1"/>
</dbReference>
<dbReference type="CDD" id="cd06170">
    <property type="entry name" value="LuxR_C_like"/>
    <property type="match status" value="1"/>
</dbReference>
<dbReference type="Proteomes" id="UP000184512">
    <property type="component" value="Unassembled WGS sequence"/>
</dbReference>